<proteinExistence type="predicted"/>
<dbReference type="EMBL" id="CP048788">
    <property type="protein sequence ID" value="QJF50890.1"/>
    <property type="molecule type" value="Genomic_DNA"/>
</dbReference>
<evidence type="ECO:0000313" key="2">
    <source>
        <dbReference type="EMBL" id="QJF50890.1"/>
    </source>
</evidence>
<evidence type="ECO:0000313" key="3">
    <source>
        <dbReference type="Proteomes" id="UP000503308"/>
    </source>
</evidence>
<dbReference type="SUPFAM" id="SSF51294">
    <property type="entry name" value="Hedgehog/intein (Hint) domain"/>
    <property type="match status" value="1"/>
</dbReference>
<gene>
    <name evidence="2" type="ORF">G3256_06815</name>
</gene>
<dbReference type="RefSeq" id="WP_169640106.1">
    <property type="nucleotide sequence ID" value="NZ_CP048788.1"/>
</dbReference>
<dbReference type="InterPro" id="IPR036844">
    <property type="entry name" value="Hint_dom_sf"/>
</dbReference>
<feature type="domain" description="Hedgehog/Intein (Hint)" evidence="1">
    <location>
        <begin position="162"/>
        <end position="300"/>
    </location>
</feature>
<dbReference type="AlphaFoldDB" id="A0A858SRA8"/>
<protein>
    <submittedName>
        <fullName evidence="2">Hint domain-containing protein</fullName>
    </submittedName>
</protein>
<dbReference type="KEGG" id="rpon:G3256_06815"/>
<evidence type="ECO:0000259" key="1">
    <source>
        <dbReference type="Pfam" id="PF13403"/>
    </source>
</evidence>
<dbReference type="Proteomes" id="UP000503308">
    <property type="component" value="Chromosome"/>
</dbReference>
<keyword evidence="3" id="KW-1185">Reference proteome</keyword>
<accession>A0A858SRA8</accession>
<sequence>MPAFYKYNFAILGTQSTDGSGTPIDYDSVPTGSWSYGGTTTMFVVEERNQSNDEFEGDKNDEVIAQNNRLGKGQAQSVEINGSDQQLIWDYTFTVSDGTNTWRIGVIDVDLNNDNDLEDAGEDGYFLVFPDGMPPANTTLSVGGVVEDDVSTPHLDLGATLVCFAAGTLVDTASGPRPVESLAAGDLVMTRDAGLQPLVWTGATTVPALADAAPVVISAGVLDNETDLVVSPQHALLVEDWRAELLYGETGVLVRAVDLLGHDGVYRRPGGIVTYCHILFDAHHLVRTAGQWSESLYPGDMTRQMVNPVARAEIETLFPDLKGYGPKAARCLRRFEAGCLPL</sequence>
<dbReference type="InterPro" id="IPR028992">
    <property type="entry name" value="Hedgehog/Intein_dom"/>
</dbReference>
<name>A0A858SRA8_9RHOB</name>
<reference evidence="2 3" key="1">
    <citation type="submission" date="2020-02" db="EMBL/GenBank/DDBJ databases">
        <title>Genome sequence of Roseobacter ponti.</title>
        <authorList>
            <person name="Hollensteiner J."/>
            <person name="Schneider D."/>
            <person name="Poehlein A."/>
            <person name="Daniel R."/>
        </authorList>
    </citation>
    <scope>NUCLEOTIDE SEQUENCE [LARGE SCALE GENOMIC DNA]</scope>
    <source>
        <strain evidence="2 3">DSM 106830</strain>
    </source>
</reference>
<dbReference type="Pfam" id="PF13403">
    <property type="entry name" value="Hint_2"/>
    <property type="match status" value="1"/>
</dbReference>
<dbReference type="Gene3D" id="2.170.16.10">
    <property type="entry name" value="Hedgehog/Intein (Hint) domain"/>
    <property type="match status" value="1"/>
</dbReference>
<organism evidence="2 3">
    <name type="scientific">Roseobacter ponti</name>
    <dbReference type="NCBI Taxonomy" id="1891787"/>
    <lineage>
        <taxon>Bacteria</taxon>
        <taxon>Pseudomonadati</taxon>
        <taxon>Pseudomonadota</taxon>
        <taxon>Alphaproteobacteria</taxon>
        <taxon>Rhodobacterales</taxon>
        <taxon>Roseobacteraceae</taxon>
        <taxon>Roseobacter</taxon>
    </lineage>
</organism>